<sequence length="558" mass="64516">MPCSKKQKLTLESRHKHKATKPKAPRPSFPLHDDILRLVLEFAVQRDDLVGIDSFLLPFFLSFVSTQWRAVMIDCSSAWSNIIFDMSKSLNVDEDTLLSEEFVKNKSGLRLVKLALARSKARPLRITVFPNFDEDISRRRLHENHRLQKFFELMTPVLDRIESLDITTSDSAVSTWLAKHVEKLPDMPLLENLSLVCDDPFHTKNQEFFTAQVRRPKPGPCRLMDAPKLKSLVLSVTHFFTAAGVTQVFDGLAHLQSLTLTGFCREVEGALNPYVVLSYVAQIPGLLHLELAGSVDRRNNDFLDVFERPQNSPDRYLLPVLQSLTLRRLLGPWQHELLRSLDAPSLESLTLKDGLFNDWIGSTFEHIKAPGYFPSLHTLVVDGCCYGLWQEILFHIPWVVTLTIVDTYECRCPSKHTFSFGHDVVFQPVLEKRWWVGNEYFCSKLQSLTIEVHGTRHCKDLRSMVRDRWLLSRRRNVYKPPTVLQNLTVLDCYCHEPLPDVYREAFERYTVNFHGPERVYEVQEPVLLRPEPTWFKTSEPDLNTGLREPLSLYVKYLD</sequence>
<dbReference type="AlphaFoldDB" id="A0A4R0RM50"/>
<feature type="region of interest" description="Disordered" evidence="1">
    <location>
        <begin position="1"/>
        <end position="28"/>
    </location>
</feature>
<accession>A0A4R0RM50</accession>
<evidence type="ECO:0000256" key="1">
    <source>
        <dbReference type="SAM" id="MobiDB-lite"/>
    </source>
</evidence>
<keyword evidence="3" id="KW-1185">Reference proteome</keyword>
<evidence type="ECO:0000313" key="2">
    <source>
        <dbReference type="EMBL" id="TCD63384.1"/>
    </source>
</evidence>
<reference evidence="2 3" key="1">
    <citation type="submission" date="2018-11" db="EMBL/GenBank/DDBJ databases">
        <title>Genome assembly of Steccherinum ochraceum LE-BIN_3174, the white-rot fungus of the Steccherinaceae family (The Residual Polyporoid clade, Polyporales, Basidiomycota).</title>
        <authorList>
            <person name="Fedorova T.V."/>
            <person name="Glazunova O.A."/>
            <person name="Landesman E.O."/>
            <person name="Moiseenko K.V."/>
            <person name="Psurtseva N.V."/>
            <person name="Savinova O.S."/>
            <person name="Shakhova N.V."/>
            <person name="Tyazhelova T.V."/>
            <person name="Vasina D.V."/>
        </authorList>
    </citation>
    <scope>NUCLEOTIDE SEQUENCE [LARGE SCALE GENOMIC DNA]</scope>
    <source>
        <strain evidence="2 3">LE-BIN_3174</strain>
    </source>
</reference>
<gene>
    <name evidence="2" type="ORF">EIP91_005615</name>
</gene>
<comment type="caution">
    <text evidence="2">The sequence shown here is derived from an EMBL/GenBank/DDBJ whole genome shotgun (WGS) entry which is preliminary data.</text>
</comment>
<dbReference type="InterPro" id="IPR032675">
    <property type="entry name" value="LRR_dom_sf"/>
</dbReference>
<evidence type="ECO:0008006" key="4">
    <source>
        <dbReference type="Google" id="ProtNLM"/>
    </source>
</evidence>
<organism evidence="2 3">
    <name type="scientific">Steccherinum ochraceum</name>
    <dbReference type="NCBI Taxonomy" id="92696"/>
    <lineage>
        <taxon>Eukaryota</taxon>
        <taxon>Fungi</taxon>
        <taxon>Dikarya</taxon>
        <taxon>Basidiomycota</taxon>
        <taxon>Agaricomycotina</taxon>
        <taxon>Agaricomycetes</taxon>
        <taxon>Polyporales</taxon>
        <taxon>Steccherinaceae</taxon>
        <taxon>Steccherinum</taxon>
    </lineage>
</organism>
<dbReference type="Proteomes" id="UP000292702">
    <property type="component" value="Unassembled WGS sequence"/>
</dbReference>
<dbReference type="SUPFAM" id="SSF52047">
    <property type="entry name" value="RNI-like"/>
    <property type="match status" value="1"/>
</dbReference>
<proteinExistence type="predicted"/>
<feature type="compositionally biased region" description="Basic residues" evidence="1">
    <location>
        <begin position="1"/>
        <end position="24"/>
    </location>
</feature>
<protein>
    <recommendedName>
        <fullName evidence="4">F-box domain-containing protein</fullName>
    </recommendedName>
</protein>
<name>A0A4R0RM50_9APHY</name>
<evidence type="ECO:0000313" key="3">
    <source>
        <dbReference type="Proteomes" id="UP000292702"/>
    </source>
</evidence>
<dbReference type="Gene3D" id="3.80.10.10">
    <property type="entry name" value="Ribonuclease Inhibitor"/>
    <property type="match status" value="1"/>
</dbReference>
<dbReference type="EMBL" id="RWJN01000302">
    <property type="protein sequence ID" value="TCD63384.1"/>
    <property type="molecule type" value="Genomic_DNA"/>
</dbReference>